<dbReference type="AlphaFoldDB" id="A0AAN9BC30"/>
<name>A0AAN9BC30_9CAEN</name>
<reference evidence="10 11" key="1">
    <citation type="submission" date="2024-02" db="EMBL/GenBank/DDBJ databases">
        <title>Chromosome-scale genome assembly of the rough periwinkle Littorina saxatilis.</title>
        <authorList>
            <person name="De Jode A."/>
            <person name="Faria R."/>
            <person name="Formenti G."/>
            <person name="Sims Y."/>
            <person name="Smith T.P."/>
            <person name="Tracey A."/>
            <person name="Wood J.M.D."/>
            <person name="Zagrodzka Z.B."/>
            <person name="Johannesson K."/>
            <person name="Butlin R.K."/>
            <person name="Leder E.H."/>
        </authorList>
    </citation>
    <scope>NUCLEOTIDE SEQUENCE [LARGE SCALE GENOMIC DNA]</scope>
    <source>
        <strain evidence="10">Snail1</strain>
        <tissue evidence="10">Muscle</tissue>
    </source>
</reference>
<dbReference type="InterPro" id="IPR047544">
    <property type="entry name" value="RING-HC_RBR_RNF216"/>
</dbReference>
<proteinExistence type="predicted"/>
<dbReference type="GO" id="GO:0008270">
    <property type="term" value="F:zinc ion binding"/>
    <property type="evidence" value="ECO:0007669"/>
    <property type="project" value="UniProtKB-KW"/>
</dbReference>
<accession>A0AAN9BC30</accession>
<dbReference type="InterPro" id="IPR002867">
    <property type="entry name" value="IBR_dom"/>
</dbReference>
<feature type="region of interest" description="Disordered" evidence="8">
    <location>
        <begin position="880"/>
        <end position="916"/>
    </location>
</feature>
<dbReference type="InterPro" id="IPR051628">
    <property type="entry name" value="LUBAC_E3_Ligases"/>
</dbReference>
<dbReference type="PROSITE" id="PS51873">
    <property type="entry name" value="TRIAD"/>
    <property type="match status" value="1"/>
</dbReference>
<evidence type="ECO:0000313" key="11">
    <source>
        <dbReference type="Proteomes" id="UP001374579"/>
    </source>
</evidence>
<dbReference type="PANTHER" id="PTHR22770">
    <property type="entry name" value="UBIQUITIN CONJUGATING ENZYME 7 INTERACTING PROTEIN-RELATED"/>
    <property type="match status" value="1"/>
</dbReference>
<feature type="region of interest" description="Disordered" evidence="8">
    <location>
        <begin position="368"/>
        <end position="405"/>
    </location>
</feature>
<feature type="compositionally biased region" description="Acidic residues" evidence="8">
    <location>
        <begin position="898"/>
        <end position="910"/>
    </location>
</feature>
<feature type="region of interest" description="Disordered" evidence="8">
    <location>
        <begin position="291"/>
        <end position="317"/>
    </location>
</feature>
<dbReference type="PANTHER" id="PTHR22770:SF47">
    <property type="entry name" value="E3 UBIQUITIN-PROTEIN LIGASE RNF216"/>
    <property type="match status" value="1"/>
</dbReference>
<dbReference type="CDD" id="cd16630">
    <property type="entry name" value="RING-HC_RBR_RNF216"/>
    <property type="match status" value="1"/>
</dbReference>
<feature type="compositionally biased region" description="Low complexity" evidence="8">
    <location>
        <begin position="888"/>
        <end position="897"/>
    </location>
</feature>
<feature type="compositionally biased region" description="Polar residues" evidence="8">
    <location>
        <begin position="32"/>
        <end position="49"/>
    </location>
</feature>
<evidence type="ECO:0000256" key="4">
    <source>
        <dbReference type="ARBA" id="ARBA00022737"/>
    </source>
</evidence>
<feature type="compositionally biased region" description="Polar residues" evidence="8">
    <location>
        <begin position="112"/>
        <end position="121"/>
    </location>
</feature>
<feature type="compositionally biased region" description="Basic residues" evidence="8">
    <location>
        <begin position="1"/>
        <end position="10"/>
    </location>
</feature>
<keyword evidence="11" id="KW-1185">Reference proteome</keyword>
<dbReference type="GO" id="GO:0016740">
    <property type="term" value="F:transferase activity"/>
    <property type="evidence" value="ECO:0007669"/>
    <property type="project" value="UniProtKB-KW"/>
</dbReference>
<comment type="caution">
    <text evidence="10">The sequence shown here is derived from an EMBL/GenBank/DDBJ whole genome shotgun (WGS) entry which is preliminary data.</text>
</comment>
<dbReference type="InterPro" id="IPR047546">
    <property type="entry name" value="Rcat_RBR_RNF216"/>
</dbReference>
<feature type="compositionally biased region" description="Basic and acidic residues" evidence="8">
    <location>
        <begin position="70"/>
        <end position="79"/>
    </location>
</feature>
<keyword evidence="5" id="KW-0863">Zinc-finger</keyword>
<evidence type="ECO:0000259" key="9">
    <source>
        <dbReference type="PROSITE" id="PS51873"/>
    </source>
</evidence>
<evidence type="ECO:0000313" key="10">
    <source>
        <dbReference type="EMBL" id="KAK7103185.1"/>
    </source>
</evidence>
<dbReference type="SUPFAM" id="SSF57850">
    <property type="entry name" value="RING/U-box"/>
    <property type="match status" value="2"/>
</dbReference>
<evidence type="ECO:0000256" key="1">
    <source>
        <dbReference type="ARBA" id="ARBA00004906"/>
    </source>
</evidence>
<evidence type="ECO:0000256" key="5">
    <source>
        <dbReference type="ARBA" id="ARBA00022771"/>
    </source>
</evidence>
<keyword evidence="4" id="KW-0677">Repeat</keyword>
<evidence type="ECO:0000256" key="2">
    <source>
        <dbReference type="ARBA" id="ARBA00022679"/>
    </source>
</evidence>
<dbReference type="Gene3D" id="3.30.40.10">
    <property type="entry name" value="Zinc/RING finger domain, C3HC4 (zinc finger)"/>
    <property type="match status" value="1"/>
</dbReference>
<feature type="region of interest" description="Disordered" evidence="8">
    <location>
        <begin position="176"/>
        <end position="221"/>
    </location>
</feature>
<dbReference type="SMART" id="SM00647">
    <property type="entry name" value="IBR"/>
    <property type="match status" value="1"/>
</dbReference>
<dbReference type="Gene3D" id="1.20.120.1750">
    <property type="match status" value="1"/>
</dbReference>
<keyword evidence="3" id="KW-0479">Metal-binding</keyword>
<feature type="compositionally biased region" description="Basic and acidic residues" evidence="8">
    <location>
        <begin position="210"/>
        <end position="221"/>
    </location>
</feature>
<dbReference type="EMBL" id="JBAMIC010000008">
    <property type="protein sequence ID" value="KAK7103185.1"/>
    <property type="molecule type" value="Genomic_DNA"/>
</dbReference>
<dbReference type="Pfam" id="PF26200">
    <property type="entry name" value="Rcat_RNF216"/>
    <property type="match status" value="1"/>
</dbReference>
<dbReference type="InterPro" id="IPR044066">
    <property type="entry name" value="TRIAD_supradom"/>
</dbReference>
<dbReference type="Proteomes" id="UP001374579">
    <property type="component" value="Unassembled WGS sequence"/>
</dbReference>
<feature type="domain" description="RING-type" evidence="9">
    <location>
        <begin position="619"/>
        <end position="829"/>
    </location>
</feature>
<keyword evidence="2" id="KW-0808">Transferase</keyword>
<dbReference type="InterPro" id="IPR013083">
    <property type="entry name" value="Znf_RING/FYVE/PHD"/>
</dbReference>
<evidence type="ECO:0000256" key="3">
    <source>
        <dbReference type="ARBA" id="ARBA00022723"/>
    </source>
</evidence>
<dbReference type="InterPro" id="IPR047545">
    <property type="entry name" value="BRcat_RBR_RNF216"/>
</dbReference>
<comment type="pathway">
    <text evidence="1">Protein modification; protein ubiquitination.</text>
</comment>
<evidence type="ECO:0000256" key="8">
    <source>
        <dbReference type="SAM" id="MobiDB-lite"/>
    </source>
</evidence>
<evidence type="ECO:0000256" key="7">
    <source>
        <dbReference type="ARBA" id="ARBA00022833"/>
    </source>
</evidence>
<gene>
    <name evidence="10" type="ORF">V1264_018143</name>
</gene>
<feature type="compositionally biased region" description="Polar residues" evidence="8">
    <location>
        <begin position="387"/>
        <end position="396"/>
    </location>
</feature>
<keyword evidence="6" id="KW-0833">Ubl conjugation pathway</keyword>
<protein>
    <recommendedName>
        <fullName evidence="9">RING-type domain-containing protein</fullName>
    </recommendedName>
</protein>
<dbReference type="CDD" id="cd14279">
    <property type="entry name" value="CUE"/>
    <property type="match status" value="1"/>
</dbReference>
<dbReference type="CDD" id="cd20339">
    <property type="entry name" value="BRcat_RBR_RNF216"/>
    <property type="match status" value="1"/>
</dbReference>
<dbReference type="CDD" id="cd20353">
    <property type="entry name" value="Rcat_RBR_RNF216"/>
    <property type="match status" value="1"/>
</dbReference>
<sequence>MEGGNNRKRPSGTVLEDDSSQEKRTKLLKSDSGASSKTQNGGPSNSQATLEYELFHLSSEEEGTSSEVKTQGEKREQPGGKDWGQNASPAHSASRETLVLSDVEEEEGADFNRNNTTSNTEPDPRQLWKETSLVNDADIIANIIPGSDATKVFETLAKHRGDPDRLNITTVTILESSATASSPGGHAGEESREATGAAEPNVGGETSRQIAEDDKPNNRVTEDVKKVMHKVQDNPQKESDDIFSQAVKLTSEFPHVDPSSIYELLEKHAGNEDCRRLVRITLLAEPASSADVSAADPTTPKPVNAREGSISNNPLVRDDPVFRDMRVVSKMFPEKDENEIYALVEAHYYKPDRVQLVIEELLRGETNSQEEISLSHSHAGELETSKSESGPGTPASSPLKAGINTSREDSFLQDDVRHLRDIFPDCDPNYIFERLEACKNAEDRVNVLATEMFEHKEYPRLKDVVEKQTKAARKHRLHKMKFTLQEFLAKFPDPATTFADEEKEMKESYKAHVTSQLKHDFPDFKSSYMKTVVDKHRSHLLPIVKEVEAYRHEILATGRDSKALRQETKDAPLVYPEEPDEYFFYELWYTLNEQRVKDHFDRIAARRAARVELARGRKELYECNCCFEDECLFEEMNNCADGHLFCRQCIARSVEAAFGEGKTSFPCLTGFCEHQIPLSVLKVVLPSSMFSKVLRKLQEEEVRQAGIPDLVDCPFCNFATIMDNPEDRVFHCLNPECLKDSCRFCQEPNHVPLKCEEVEKQSETDMRTFIEKRVTEAMLRKCHNCGKRFVKDTGCNKMTCICGATSCYICRQPDIDYSHFNGNKCGEGDMNKVHQQEMERAAAMAKAEFLKDHPEAADIDLKYNPENLIHNNGGDVFHGNGWDDYDGEASGSGSDMSSDSDVDSEEDEEGAGWPWY</sequence>
<organism evidence="10 11">
    <name type="scientific">Littorina saxatilis</name>
    <dbReference type="NCBI Taxonomy" id="31220"/>
    <lineage>
        <taxon>Eukaryota</taxon>
        <taxon>Metazoa</taxon>
        <taxon>Spiralia</taxon>
        <taxon>Lophotrochozoa</taxon>
        <taxon>Mollusca</taxon>
        <taxon>Gastropoda</taxon>
        <taxon>Caenogastropoda</taxon>
        <taxon>Littorinimorpha</taxon>
        <taxon>Littorinoidea</taxon>
        <taxon>Littorinidae</taxon>
        <taxon>Littorina</taxon>
    </lineage>
</organism>
<feature type="region of interest" description="Disordered" evidence="8">
    <location>
        <begin position="1"/>
        <end position="130"/>
    </location>
</feature>
<feature type="compositionally biased region" description="Basic and acidic residues" evidence="8">
    <location>
        <begin position="20"/>
        <end position="29"/>
    </location>
</feature>
<evidence type="ECO:0000256" key="6">
    <source>
        <dbReference type="ARBA" id="ARBA00022786"/>
    </source>
</evidence>
<keyword evidence="7" id="KW-0862">Zinc</keyword>
<dbReference type="Pfam" id="PF26191">
    <property type="entry name" value="RING-HC_RBR_RNF216"/>
    <property type="match status" value="1"/>
</dbReference>